<evidence type="ECO:0000256" key="1">
    <source>
        <dbReference type="SAM" id="MobiDB-lite"/>
    </source>
</evidence>
<feature type="region of interest" description="Disordered" evidence="1">
    <location>
        <begin position="73"/>
        <end position="100"/>
    </location>
</feature>
<dbReference type="InterPro" id="IPR024130">
    <property type="entry name" value="DAP1/DAPL1"/>
</dbReference>
<reference evidence="2" key="1">
    <citation type="journal article" date="2007" name="Proc. Natl. Acad. Sci. U.S.A.">
        <title>Gtdap-1 promotes autophagy and is required for planarian remodeling during regeneration and starvation.</title>
        <authorList>
            <person name="Gonzalez-Estevez C."/>
            <person name="Felix D.A."/>
            <person name="Aboobaker A.A."/>
            <person name="Salo E."/>
        </authorList>
    </citation>
    <scope>NUCLEOTIDE SEQUENCE</scope>
</reference>
<accession>A0SIE2</accession>
<organism evidence="2">
    <name type="scientific">Girardia tigrina</name>
    <name type="common">Planarian</name>
    <name type="synonym">Dugesia tigrina</name>
    <dbReference type="NCBI Taxonomy" id="6162"/>
    <lineage>
        <taxon>Eukaryota</taxon>
        <taxon>Metazoa</taxon>
        <taxon>Spiralia</taxon>
        <taxon>Lophotrochozoa</taxon>
        <taxon>Platyhelminthes</taxon>
        <taxon>Rhabditophora</taxon>
        <taxon>Seriata</taxon>
        <taxon>Tricladida</taxon>
        <taxon>Continenticola</taxon>
        <taxon>Geoplanoidea</taxon>
        <taxon>Dugesiidae</taxon>
        <taxon>Girardia</taxon>
    </lineage>
</organism>
<dbReference type="Pfam" id="PF15228">
    <property type="entry name" value="DAP"/>
    <property type="match status" value="1"/>
</dbReference>
<proteinExistence type="evidence at transcript level"/>
<feature type="compositionally biased region" description="Basic and acidic residues" evidence="1">
    <location>
        <begin position="73"/>
        <end position="82"/>
    </location>
</feature>
<dbReference type="EMBL" id="DQ422813">
    <property type="protein sequence ID" value="ABD78952.1"/>
    <property type="molecule type" value="mRNA"/>
</dbReference>
<name>A0SIE2_GIRTI</name>
<evidence type="ECO:0000313" key="2">
    <source>
        <dbReference type="EMBL" id="ABD78952.1"/>
    </source>
</evidence>
<gene>
    <name evidence="2" type="primary">dap1</name>
</gene>
<sequence>MAYYDVKGHPPAAKVGGMRVRMRSRDDSGSEKISADEIKRQEEEYGTEIQATIGAEIIPGVEIDEKKAFPPEAIKAFHDKPRPTHNKPNKPVPHHINQPR</sequence>
<feature type="region of interest" description="Disordered" evidence="1">
    <location>
        <begin position="20"/>
        <end position="39"/>
    </location>
</feature>
<feature type="compositionally biased region" description="Basic and acidic residues" evidence="1">
    <location>
        <begin position="23"/>
        <end position="39"/>
    </location>
</feature>
<protein>
    <submittedName>
        <fullName evidence="2">Death-associated protein 1</fullName>
    </submittedName>
</protein>
<dbReference type="AlphaFoldDB" id="A0SIE2"/>